<evidence type="ECO:0000313" key="2">
    <source>
        <dbReference type="Proteomes" id="UP000499080"/>
    </source>
</evidence>
<comment type="caution">
    <text evidence="1">The sequence shown here is derived from an EMBL/GenBank/DDBJ whole genome shotgun (WGS) entry which is preliminary data.</text>
</comment>
<organism evidence="1 2">
    <name type="scientific">Araneus ventricosus</name>
    <name type="common">Orbweaver spider</name>
    <name type="synonym">Epeira ventricosa</name>
    <dbReference type="NCBI Taxonomy" id="182803"/>
    <lineage>
        <taxon>Eukaryota</taxon>
        <taxon>Metazoa</taxon>
        <taxon>Ecdysozoa</taxon>
        <taxon>Arthropoda</taxon>
        <taxon>Chelicerata</taxon>
        <taxon>Arachnida</taxon>
        <taxon>Araneae</taxon>
        <taxon>Araneomorphae</taxon>
        <taxon>Entelegynae</taxon>
        <taxon>Araneoidea</taxon>
        <taxon>Araneidae</taxon>
        <taxon>Araneus</taxon>
    </lineage>
</organism>
<proteinExistence type="predicted"/>
<accession>A0A4Y2WGY9</accession>
<dbReference type="Proteomes" id="UP000499080">
    <property type="component" value="Unassembled WGS sequence"/>
</dbReference>
<reference evidence="1 2" key="1">
    <citation type="journal article" date="2019" name="Sci. Rep.">
        <title>Orb-weaving spider Araneus ventricosus genome elucidates the spidroin gene catalogue.</title>
        <authorList>
            <person name="Kono N."/>
            <person name="Nakamura H."/>
            <person name="Ohtoshi R."/>
            <person name="Moran D.A.P."/>
            <person name="Shinohara A."/>
            <person name="Yoshida Y."/>
            <person name="Fujiwara M."/>
            <person name="Mori M."/>
            <person name="Tomita M."/>
            <person name="Arakawa K."/>
        </authorList>
    </citation>
    <scope>NUCLEOTIDE SEQUENCE [LARGE SCALE GENOMIC DNA]</scope>
</reference>
<evidence type="ECO:0000313" key="1">
    <source>
        <dbReference type="EMBL" id="GBO35898.1"/>
    </source>
</evidence>
<sequence length="82" mass="9037">MSAVYPCDWHRPIKIESGTKSMGKRVSLLKRSIQGLGVAGAEVLIRGSPYNIGSSVAIAVQDKLYGLLQFTVAEEFEKKTYF</sequence>
<protein>
    <submittedName>
        <fullName evidence="1">Uncharacterized protein</fullName>
    </submittedName>
</protein>
<name>A0A4Y2WGY9_ARAVE</name>
<gene>
    <name evidence="1" type="ORF">AVEN_259648_1</name>
</gene>
<dbReference type="AlphaFoldDB" id="A0A4Y2WGY9"/>
<dbReference type="EMBL" id="BGPR01059953">
    <property type="protein sequence ID" value="GBO35898.1"/>
    <property type="molecule type" value="Genomic_DNA"/>
</dbReference>
<keyword evidence="2" id="KW-1185">Reference proteome</keyword>